<reference evidence="6 7" key="1">
    <citation type="submission" date="2019-12" db="EMBL/GenBank/DDBJ databases">
        <title>A genome sequence resource for the geographically widespread anthracnose pathogen Colletotrichum asianum.</title>
        <authorList>
            <person name="Meng Y."/>
        </authorList>
    </citation>
    <scope>NUCLEOTIDE SEQUENCE [LARGE SCALE GENOMIC DNA]</scope>
    <source>
        <strain evidence="6 7">ICMP 18580</strain>
    </source>
</reference>
<sequence length="908" mass="103745">MDPASAFGLAASIVQTITFTSGLISKSRQLHHSAQRGLVENEELASIARTLQSHSRRITIQLVGAPMGKDDVGKNLATICNRVRDLCKNLICTIEGLQKPDSATRWDSFRQALRSVWKEQDIADLAQRLERYRRQIDSVLLASMKEQLETLTKETRDRNQQIEQSLNKILAIVEPKSRWQAELVQTARRSLDSGPSEGLAYLDLVSASLSAGAKEERDKLMQRRTLESLKFADIRDRYERIPVAHRKTFEWIFSEPSTSPPEGRNPPWDNFHGWLTSDEVLYWVTGKPGSGKSTLMKFLSDDARLRPQLEGWQKDIPVHIASFFFWNSGTMMQMSREGLLQSLLHQTIRNFPQDIPRLFPERWEYQELFGYDSRPWSWSELSQAFTEMLSDKTKAFFFIVDGLDELDGDCSEMTSYLLRAFSQGPHIKGCVSSRPWLVFEDSFRRKPSLKMEDFTKKDITLFATEKLTENTMFAQLQRLDGKSAGALIDEVSEKASGVFLWVTLVVKSLLEGLRDGDKIQDLRSRLEDLPPDLQSLFRKLLKDLEPSYFQQSSRIFQVVRASHLPRASIAVGEYKSIEVKGDTHEAWSSLRLLSLSFIDEDPEEALLNVSQGTMGSDEQGYRAKGMRRQLQSRCKGLLEVPTFSTTGPESKVDYLHRTVKDFLEEGGGGDFLTTEDSFDPHVVLCAALIRHARAIRPTEDDMTGMESLADILREFTTQCHWLERQNRDVYVPYLEEMNKIAEAILGGPGGDKPPPDSSQTDWVFSFPHWTRRVDPYVGRKAARVWCLFDYAVVRSLTQYVRRQLSTGYSLKDNPNHKFLTEYVLEHGTQAVAELLDLGIITSKEIKGKSSGNEKDVEIEKAEGSTREMRSEKTAAHNPTTKREKDWSTSRFRHSIHQVSQRFSLRRKK</sequence>
<keyword evidence="1" id="KW-0677">Repeat</keyword>
<evidence type="ECO:0000256" key="1">
    <source>
        <dbReference type="ARBA" id="ARBA00022737"/>
    </source>
</evidence>
<gene>
    <name evidence="6" type="ORF">GQ607_011682</name>
</gene>
<evidence type="ECO:0000259" key="5">
    <source>
        <dbReference type="Pfam" id="PF25053"/>
    </source>
</evidence>
<keyword evidence="7" id="KW-1185">Reference proteome</keyword>
<name>A0A8H3W751_9PEZI</name>
<evidence type="ECO:0000256" key="3">
    <source>
        <dbReference type="SAM" id="MobiDB-lite"/>
    </source>
</evidence>
<evidence type="ECO:0000313" key="7">
    <source>
        <dbReference type="Proteomes" id="UP000434172"/>
    </source>
</evidence>
<dbReference type="SUPFAM" id="SSF52540">
    <property type="entry name" value="P-loop containing nucleoside triphosphate hydrolases"/>
    <property type="match status" value="1"/>
</dbReference>
<feature type="coiled-coil region" evidence="2">
    <location>
        <begin position="122"/>
        <end position="165"/>
    </location>
</feature>
<dbReference type="Pfam" id="PF24883">
    <property type="entry name" value="NPHP3_N"/>
    <property type="match status" value="1"/>
</dbReference>
<dbReference type="OrthoDB" id="443402at2759"/>
<evidence type="ECO:0000256" key="2">
    <source>
        <dbReference type="SAM" id="Coils"/>
    </source>
</evidence>
<protein>
    <recommendedName>
        <fullName evidence="8">NACHT domain-containing protein</fullName>
    </recommendedName>
</protein>
<dbReference type="InterPro" id="IPR056693">
    <property type="entry name" value="DUF7791"/>
</dbReference>
<comment type="caution">
    <text evidence="6">The sequence shown here is derived from an EMBL/GenBank/DDBJ whole genome shotgun (WGS) entry which is preliminary data.</text>
</comment>
<dbReference type="Gene3D" id="3.40.50.300">
    <property type="entry name" value="P-loop containing nucleotide triphosphate hydrolases"/>
    <property type="match status" value="1"/>
</dbReference>
<dbReference type="InterPro" id="IPR056884">
    <property type="entry name" value="NPHP3-like_N"/>
</dbReference>
<accession>A0A8H3W751</accession>
<keyword evidence="2" id="KW-0175">Coiled coil</keyword>
<dbReference type="EMBL" id="WOWK01000075">
    <property type="protein sequence ID" value="KAF0321075.1"/>
    <property type="molecule type" value="Genomic_DNA"/>
</dbReference>
<feature type="domain" description="Nephrocystin 3-like N-terminal" evidence="4">
    <location>
        <begin position="270"/>
        <end position="434"/>
    </location>
</feature>
<dbReference type="PANTHER" id="PTHR10039">
    <property type="entry name" value="AMELOGENIN"/>
    <property type="match status" value="1"/>
</dbReference>
<dbReference type="Proteomes" id="UP000434172">
    <property type="component" value="Unassembled WGS sequence"/>
</dbReference>
<dbReference type="PANTHER" id="PTHR10039:SF5">
    <property type="entry name" value="NACHT DOMAIN-CONTAINING PROTEIN"/>
    <property type="match status" value="1"/>
</dbReference>
<feature type="domain" description="DUF7791" evidence="5">
    <location>
        <begin position="544"/>
        <end position="702"/>
    </location>
</feature>
<dbReference type="AlphaFoldDB" id="A0A8H3W751"/>
<organism evidence="6 7">
    <name type="scientific">Colletotrichum asianum</name>
    <dbReference type="NCBI Taxonomy" id="702518"/>
    <lineage>
        <taxon>Eukaryota</taxon>
        <taxon>Fungi</taxon>
        <taxon>Dikarya</taxon>
        <taxon>Ascomycota</taxon>
        <taxon>Pezizomycotina</taxon>
        <taxon>Sordariomycetes</taxon>
        <taxon>Hypocreomycetidae</taxon>
        <taxon>Glomerellales</taxon>
        <taxon>Glomerellaceae</taxon>
        <taxon>Colletotrichum</taxon>
        <taxon>Colletotrichum gloeosporioides species complex</taxon>
    </lineage>
</organism>
<evidence type="ECO:0008006" key="8">
    <source>
        <dbReference type="Google" id="ProtNLM"/>
    </source>
</evidence>
<feature type="region of interest" description="Disordered" evidence="3">
    <location>
        <begin position="846"/>
        <end position="908"/>
    </location>
</feature>
<feature type="compositionally biased region" description="Basic and acidic residues" evidence="3">
    <location>
        <begin position="846"/>
        <end position="887"/>
    </location>
</feature>
<dbReference type="InterPro" id="IPR027417">
    <property type="entry name" value="P-loop_NTPase"/>
</dbReference>
<evidence type="ECO:0000259" key="4">
    <source>
        <dbReference type="Pfam" id="PF24883"/>
    </source>
</evidence>
<evidence type="ECO:0000313" key="6">
    <source>
        <dbReference type="EMBL" id="KAF0321075.1"/>
    </source>
</evidence>
<dbReference type="Pfam" id="PF25053">
    <property type="entry name" value="DUF7791"/>
    <property type="match status" value="1"/>
</dbReference>
<proteinExistence type="predicted"/>